<dbReference type="OrthoDB" id="624345at2759"/>
<dbReference type="UniPathway" id="UPA00143"/>
<comment type="similarity">
    <text evidence="3">Belongs to the NPH3 family.</text>
</comment>
<proteinExistence type="inferred from homology"/>
<evidence type="ECO:0000313" key="7">
    <source>
        <dbReference type="Proteomes" id="UP000036987"/>
    </source>
</evidence>
<evidence type="ECO:0000259" key="5">
    <source>
        <dbReference type="PROSITE" id="PS51649"/>
    </source>
</evidence>
<protein>
    <submittedName>
        <fullName evidence="6">Phototropic-responsive NPH3 family protein</fullName>
    </submittedName>
</protein>
<keyword evidence="2" id="KW-0833">Ubl conjugation pathway</keyword>
<dbReference type="OMA" id="SKMIRAN"/>
<comment type="caution">
    <text evidence="6">The sequence shown here is derived from an EMBL/GenBank/DDBJ whole genome shotgun (WGS) entry which is preliminary data.</text>
</comment>
<dbReference type="InterPro" id="IPR027356">
    <property type="entry name" value="NPH3_dom"/>
</dbReference>
<sequence length="646" mass="73351">MKHNILSSKEIRMHSPSQQPTFCFLFELKIDTQPTTRYHQSTIHPKYTQLIQSVHTINHSLFRNSMESELSDDDHRRRGLDFYRRQNNWFCNARLPSDIVIEVDDMCFHLHKFPLTSKSGKLLKMVQRSGDNKQDSEQFILHNCPGGPAGFLLAAKFCYGVRLDHYKPEEIINVHCVADYLQMTEDYSSQNLLSTSHRYFHTHIARSWRRCVSALQSVGIDESDERVSVSLVEECLNALSKMIRANSSSVRGKLHTPRGSILWNGIPTGARIPQSATESGWWFHDASRLSFPLFERLVGVIEKKDAVPSEELADGVIYYAKRHIPGINRRGSKKATSPSSSSCDQKDLVEGVQRLFPVGVKGKTYCGFLLGLLRLSMILNASTSCKNSLVTRIGSQLEFATLDGLLIPSFFPSSSSSSSGSDVLYNTDCVESIFRCVNHDMTIQFDYDDSAHSTAKLVDSFLAEVAPDVNLRPEKMQSLAMALPRDLRTCEDGIYRALDIYFIAHPWISEKEREDLCCILDYEKLSVEAFAHASQNERLPIRVVVQILFFDQLRLRRTVNSRLEFDGRSRSSSDSGSRISSVMKADIEAMRIKIVGLEQEMAGMKQSLSRSSPDVQYRSRRRSVHNQLGCTPRSSNCKYQQNKTDR</sequence>
<dbReference type="PROSITE" id="PS51649">
    <property type="entry name" value="NPH3"/>
    <property type="match status" value="1"/>
</dbReference>
<name>A0A0K9NTW8_ZOSMR</name>
<dbReference type="SUPFAM" id="SSF54695">
    <property type="entry name" value="POZ domain"/>
    <property type="match status" value="1"/>
</dbReference>
<evidence type="ECO:0000313" key="6">
    <source>
        <dbReference type="EMBL" id="KMZ60209.1"/>
    </source>
</evidence>
<dbReference type="Pfam" id="PF03000">
    <property type="entry name" value="NPH3"/>
    <property type="match status" value="1"/>
</dbReference>
<gene>
    <name evidence="6" type="ORF">ZOSMA_5G00720</name>
</gene>
<dbReference type="EMBL" id="LFYR01001623">
    <property type="protein sequence ID" value="KMZ60209.1"/>
    <property type="molecule type" value="Genomic_DNA"/>
</dbReference>
<dbReference type="GO" id="GO:0016567">
    <property type="term" value="P:protein ubiquitination"/>
    <property type="evidence" value="ECO:0007669"/>
    <property type="project" value="UniProtKB-UniPathway"/>
</dbReference>
<evidence type="ECO:0000256" key="4">
    <source>
        <dbReference type="SAM" id="MobiDB-lite"/>
    </source>
</evidence>
<dbReference type="Gene3D" id="3.30.710.10">
    <property type="entry name" value="Potassium Channel Kv1.1, Chain A"/>
    <property type="match status" value="1"/>
</dbReference>
<evidence type="ECO:0000256" key="2">
    <source>
        <dbReference type="ARBA" id="ARBA00022786"/>
    </source>
</evidence>
<dbReference type="InterPro" id="IPR011333">
    <property type="entry name" value="SKP1/BTB/POZ_sf"/>
</dbReference>
<accession>A0A0K9NTW8</accession>
<dbReference type="Proteomes" id="UP000036987">
    <property type="component" value="Unassembled WGS sequence"/>
</dbReference>
<evidence type="ECO:0000256" key="1">
    <source>
        <dbReference type="ARBA" id="ARBA00004906"/>
    </source>
</evidence>
<organism evidence="6 7">
    <name type="scientific">Zostera marina</name>
    <name type="common">Eelgrass</name>
    <dbReference type="NCBI Taxonomy" id="29655"/>
    <lineage>
        <taxon>Eukaryota</taxon>
        <taxon>Viridiplantae</taxon>
        <taxon>Streptophyta</taxon>
        <taxon>Embryophyta</taxon>
        <taxon>Tracheophyta</taxon>
        <taxon>Spermatophyta</taxon>
        <taxon>Magnoliopsida</taxon>
        <taxon>Liliopsida</taxon>
        <taxon>Zosteraceae</taxon>
        <taxon>Zostera</taxon>
    </lineage>
</organism>
<reference evidence="7" key="1">
    <citation type="journal article" date="2016" name="Nature">
        <title>The genome of the seagrass Zostera marina reveals angiosperm adaptation to the sea.</title>
        <authorList>
            <person name="Olsen J.L."/>
            <person name="Rouze P."/>
            <person name="Verhelst B."/>
            <person name="Lin Y.-C."/>
            <person name="Bayer T."/>
            <person name="Collen J."/>
            <person name="Dattolo E."/>
            <person name="De Paoli E."/>
            <person name="Dittami S."/>
            <person name="Maumus F."/>
            <person name="Michel G."/>
            <person name="Kersting A."/>
            <person name="Lauritano C."/>
            <person name="Lohaus R."/>
            <person name="Toepel M."/>
            <person name="Tonon T."/>
            <person name="Vanneste K."/>
            <person name="Amirebrahimi M."/>
            <person name="Brakel J."/>
            <person name="Bostroem C."/>
            <person name="Chovatia M."/>
            <person name="Grimwood J."/>
            <person name="Jenkins J.W."/>
            <person name="Jueterbock A."/>
            <person name="Mraz A."/>
            <person name="Stam W.T."/>
            <person name="Tice H."/>
            <person name="Bornberg-Bauer E."/>
            <person name="Green P.J."/>
            <person name="Pearson G.A."/>
            <person name="Procaccini G."/>
            <person name="Duarte C.M."/>
            <person name="Schmutz J."/>
            <person name="Reusch T.B.H."/>
            <person name="Van de Peer Y."/>
        </authorList>
    </citation>
    <scope>NUCLEOTIDE SEQUENCE [LARGE SCALE GENOMIC DNA]</scope>
    <source>
        <strain evidence="7">cv. Finnish</strain>
    </source>
</reference>
<comment type="pathway">
    <text evidence="1">Protein modification; protein ubiquitination.</text>
</comment>
<evidence type="ECO:0000256" key="3">
    <source>
        <dbReference type="PROSITE-ProRule" id="PRU00982"/>
    </source>
</evidence>
<feature type="region of interest" description="Disordered" evidence="4">
    <location>
        <begin position="603"/>
        <end position="646"/>
    </location>
</feature>
<dbReference type="InterPro" id="IPR043454">
    <property type="entry name" value="NPH3/RPT2-like"/>
</dbReference>
<dbReference type="AlphaFoldDB" id="A0A0K9NTW8"/>
<feature type="domain" description="NPH3" evidence="5">
    <location>
        <begin position="280"/>
        <end position="554"/>
    </location>
</feature>
<feature type="compositionally biased region" description="Polar residues" evidence="4">
    <location>
        <begin position="625"/>
        <end position="646"/>
    </location>
</feature>
<dbReference type="STRING" id="29655.A0A0K9NTW8"/>
<keyword evidence="7" id="KW-1185">Reference proteome</keyword>
<dbReference type="PANTHER" id="PTHR32370">
    <property type="entry name" value="OS12G0117600 PROTEIN"/>
    <property type="match status" value="1"/>
</dbReference>